<dbReference type="Proteomes" id="UP000018896">
    <property type="component" value="Unassembled WGS sequence"/>
</dbReference>
<evidence type="ECO:0000313" key="2">
    <source>
        <dbReference type="EMBL" id="GAE37137.1"/>
    </source>
</evidence>
<dbReference type="EMBL" id="BAUV01000055">
    <property type="protein sequence ID" value="GAE37137.1"/>
    <property type="molecule type" value="Genomic_DNA"/>
</dbReference>
<accession>W4QZ05</accession>
<keyword evidence="3" id="KW-1185">Reference proteome</keyword>
<sequence length="516" mass="60353">MSKQQVKIIWPFAKREKAQLIWIGEPFIYDHKMMIKTYFRSQGRTEGILMDWGTLPCLAIQHFYTDGIITASEPPKGIQEIDLTIYPKKAKYHERPWSIQGSDDLATSRSFVFSFNGKKVILPVIEVVRSILAPNGFLLYRLFESNSFPQFFTETYGPNKFHLNFSSQYELKYTKIAFIYQLVWLLTNRDLRQTYENIAFTWLQERVLKFGWNFTRPITITARVKEKNDTFTVLQIINVKNKDIPYQHISITHPEIQDQKKSDEAKKYTYRSLNRQGGDEEDFTLDENLDGSKEGFDLVQMNQLKHEYISVPRIERIKRSHSKQRLIEDENTKKYYINHDSIRSTADSGGQQLARGLEHQMLHEIEAEGELQGFINVLKVLEQYPIIGTIEVIMDVLPDGHGKRRFTKLSDNVTKRRYVIAQVYLGNGKQFNIIEIERENRSLSLLILSSLVSCEWKPIYDRLLINLVNDSGTWTSKSLKSIEDQGITVVKAKHSSKGIKHRAEVLLNKLEHYWWE</sequence>
<evidence type="ECO:0000313" key="3">
    <source>
        <dbReference type="Proteomes" id="UP000018896"/>
    </source>
</evidence>
<name>W4QZ05_HALA3</name>
<dbReference type="STRING" id="1236973.JCM9157_4385"/>
<dbReference type="OrthoDB" id="1879214at2"/>
<reference evidence="2 3" key="1">
    <citation type="journal article" date="2014" name="Genome Announc.">
        <title>Draft Genome Sequences of Three Alkaliphilic Bacillus Strains, Bacillus wakoensis JCM 9140T, Bacillus akibai JCM 9157T, and Bacillus hemicellulosilyticus JCM 9152T.</title>
        <authorList>
            <person name="Yuki M."/>
            <person name="Oshima K."/>
            <person name="Suda W."/>
            <person name="Oshida Y."/>
            <person name="Kitamura K."/>
            <person name="Iida T."/>
            <person name="Hattori M."/>
            <person name="Ohkuma M."/>
        </authorList>
    </citation>
    <scope>NUCLEOTIDE SEQUENCE [LARGE SCALE GENOMIC DNA]</scope>
    <source>
        <strain evidence="2 3">JCM 9157</strain>
    </source>
</reference>
<feature type="domain" description="TnsE C-terminal" evidence="1">
    <location>
        <begin position="374"/>
        <end position="504"/>
    </location>
</feature>
<protein>
    <recommendedName>
        <fullName evidence="1">TnsE C-terminal domain-containing protein</fullName>
    </recommendedName>
</protein>
<comment type="caution">
    <text evidence="2">The sequence shown here is derived from an EMBL/GenBank/DDBJ whole genome shotgun (WGS) entry which is preliminary data.</text>
</comment>
<evidence type="ECO:0000259" key="1">
    <source>
        <dbReference type="Pfam" id="PF18623"/>
    </source>
</evidence>
<dbReference type="InterPro" id="IPR041419">
    <property type="entry name" value="TnsE_C"/>
</dbReference>
<organism evidence="2 3">
    <name type="scientific">Halalkalibacter akibai (strain ATCC 43226 / DSM 21942 / CIP 109018 / JCM 9157 / 1139)</name>
    <name type="common">Bacillus akibai</name>
    <dbReference type="NCBI Taxonomy" id="1236973"/>
    <lineage>
        <taxon>Bacteria</taxon>
        <taxon>Bacillati</taxon>
        <taxon>Bacillota</taxon>
        <taxon>Bacilli</taxon>
        <taxon>Bacillales</taxon>
        <taxon>Bacillaceae</taxon>
        <taxon>Halalkalibacter</taxon>
    </lineage>
</organism>
<proteinExistence type="predicted"/>
<dbReference type="RefSeq" id="WP_035667542.1">
    <property type="nucleotide sequence ID" value="NZ_BAUV01000055.1"/>
</dbReference>
<dbReference type="eggNOG" id="ENOG502ZBC2">
    <property type="taxonomic scope" value="Bacteria"/>
</dbReference>
<gene>
    <name evidence="2" type="ORF">JCM9157_4385</name>
</gene>
<dbReference type="AlphaFoldDB" id="W4QZ05"/>
<dbReference type="Pfam" id="PF18623">
    <property type="entry name" value="TnsE_C"/>
    <property type="match status" value="1"/>
</dbReference>